<dbReference type="InterPro" id="IPR027291">
    <property type="entry name" value="Glyco_hydro_38_N_sf"/>
</dbReference>
<evidence type="ECO:0000256" key="5">
    <source>
        <dbReference type="ARBA" id="ARBA00022833"/>
    </source>
</evidence>
<evidence type="ECO:0000313" key="11">
    <source>
        <dbReference type="Proteomes" id="UP001295684"/>
    </source>
</evidence>
<evidence type="ECO:0000256" key="6">
    <source>
        <dbReference type="ARBA" id="ARBA00023157"/>
    </source>
</evidence>
<evidence type="ECO:0000256" key="7">
    <source>
        <dbReference type="ARBA" id="ARBA00023295"/>
    </source>
</evidence>
<evidence type="ECO:0000256" key="4">
    <source>
        <dbReference type="ARBA" id="ARBA00022801"/>
    </source>
</evidence>
<dbReference type="Proteomes" id="UP001295684">
    <property type="component" value="Unassembled WGS sequence"/>
</dbReference>
<evidence type="ECO:0000313" key="10">
    <source>
        <dbReference type="EMBL" id="CAI2379380.1"/>
    </source>
</evidence>
<dbReference type="AlphaFoldDB" id="A0AAD1XUM4"/>
<feature type="signal peptide" evidence="8">
    <location>
        <begin position="1"/>
        <end position="25"/>
    </location>
</feature>
<dbReference type="GO" id="GO:0004559">
    <property type="term" value="F:alpha-mannosidase activity"/>
    <property type="evidence" value="ECO:0007669"/>
    <property type="project" value="InterPro"/>
</dbReference>
<dbReference type="InterPro" id="IPR011682">
    <property type="entry name" value="Glyco_hydro_38_C"/>
</dbReference>
<dbReference type="InterPro" id="IPR028995">
    <property type="entry name" value="Glyco_hydro_57/38_cen_sf"/>
</dbReference>
<reference evidence="10" key="1">
    <citation type="submission" date="2023-07" db="EMBL/GenBank/DDBJ databases">
        <authorList>
            <consortium name="AG Swart"/>
            <person name="Singh M."/>
            <person name="Singh A."/>
            <person name="Seah K."/>
            <person name="Emmerich C."/>
        </authorList>
    </citation>
    <scope>NUCLEOTIDE SEQUENCE</scope>
    <source>
        <strain evidence="10">DP1</strain>
    </source>
</reference>
<evidence type="ECO:0000256" key="3">
    <source>
        <dbReference type="ARBA" id="ARBA00022723"/>
    </source>
</evidence>
<dbReference type="GO" id="GO:0005764">
    <property type="term" value="C:lysosome"/>
    <property type="evidence" value="ECO:0007669"/>
    <property type="project" value="TreeGrafter"/>
</dbReference>
<dbReference type="InterPro" id="IPR000602">
    <property type="entry name" value="Glyco_hydro_38_N"/>
</dbReference>
<sequence>MGPKARFITLCAIIGILLLADFVAANESRDMNITHGHSDEYFEEKKLQAKQGKASGKDKTVVHIIPHSHDDVGWLKTLDQYFWGLREDIQRANVYLIIDSAITELTLNPERRYTEVEMAFFMRWWEQQDDAKKETVRNLVNEGRLEIVNAGWSMNDEACPYYTQIIDNMMIGHRFLKEELGVATNVGWHLDPFGHSSANAALFEDMGFDAFFYSRLDYQDKAKRLEEKSMEYIWRPFDKDSSAEIFTHAMFDHYYPPPGFCWATSSCHYYDDPIVNNEKLKTHNYKERIAEMYEWLAHMRDHYRTGNLLIPMGTDFSYKNAHKIYINTDRLIKYFNEEYDDFELVYSTPSQYVKAVHDSGVAIPLKYGDQFPYAEREFSYWTGYFTSRAVSKGNIRQLERHSSNFNKHWTQAILNEKVSKDQKIKLLGLSQEALRVLGVMQHHDAVTGTEKQHVADDYQKQIDKIEDSTKKANTETLKAVFEAKFSEGIFKDIIHCNREVDQYLTCPEHTFDIEEDPILIVEKNDLESILRVTLPHANMKLIDPKSFMDIQGQSIHCPEDRNGCILHVRDKRVGTLVYKFVKDEHASHQLKSQSCDRIWNQYQSIMNTHMTPTEATVWVVSCDTPKDDPFFADRSDCADRNITFGLRAYDGYDGHGQSSGAYIFRPANGTTDSSPYWEINQLNCYKKDDNTYGALEYKSDQGTVTLSLMDNDPIGIQVFTEFNGIHETKIGKEVTMNVEVLNFKNEEIFYTDSNGLQMQKRVLNQRPDFDLQIQGTEEITANYYPINSAISVVDTLSGHGFTVLNDRSQGGSVLREGRIELMIDRRLFADDDKGVEEALNETDANGKPLPVHIHNIWLLEKDHQNFSEENGYSKIKMAQRRLSSNSDMTIARKNAMANFDESQIESLSASNGNLYTQVYPVALDEIIIRVENPEDWYTAPSMQYICFNITEIADDLYAQANNYNHPSSISIQEVTLTASETVEEREAHRITWNIEGEEFPTKIEKKENALYRQEMRTFRVKYGSRMNGSQIVKE</sequence>
<dbReference type="SMART" id="SM00872">
    <property type="entry name" value="Alpha-mann_mid"/>
    <property type="match status" value="1"/>
</dbReference>
<dbReference type="SUPFAM" id="SSF88713">
    <property type="entry name" value="Glycoside hydrolase/deacetylase"/>
    <property type="match status" value="1"/>
</dbReference>
<protein>
    <recommendedName>
        <fullName evidence="9">Glycoside hydrolase family 38 central domain-containing protein</fullName>
    </recommendedName>
</protein>
<feature type="domain" description="Glycoside hydrolase family 38 central" evidence="9">
    <location>
        <begin position="379"/>
        <end position="462"/>
    </location>
</feature>
<evidence type="ECO:0000259" key="9">
    <source>
        <dbReference type="SMART" id="SM00872"/>
    </source>
</evidence>
<keyword evidence="6" id="KW-1015">Disulfide bond</keyword>
<dbReference type="Pfam" id="PF01074">
    <property type="entry name" value="Glyco_hydro_38N"/>
    <property type="match status" value="1"/>
</dbReference>
<dbReference type="InterPro" id="IPR011330">
    <property type="entry name" value="Glyco_hydro/deAcase_b/a-brl"/>
</dbReference>
<dbReference type="InterPro" id="IPR050843">
    <property type="entry name" value="Glycosyl_Hydrlase_38"/>
</dbReference>
<dbReference type="SUPFAM" id="SSF74650">
    <property type="entry name" value="Galactose mutarotase-like"/>
    <property type="match status" value="1"/>
</dbReference>
<dbReference type="PANTHER" id="PTHR11607">
    <property type="entry name" value="ALPHA-MANNOSIDASE"/>
    <property type="match status" value="1"/>
</dbReference>
<dbReference type="CDD" id="cd10810">
    <property type="entry name" value="GH38N_AMII_LAM_like"/>
    <property type="match status" value="1"/>
</dbReference>
<dbReference type="GO" id="GO:0030246">
    <property type="term" value="F:carbohydrate binding"/>
    <property type="evidence" value="ECO:0007669"/>
    <property type="project" value="InterPro"/>
</dbReference>
<dbReference type="Gene3D" id="2.70.98.30">
    <property type="entry name" value="Golgi alpha-mannosidase II, domain 4"/>
    <property type="match status" value="1"/>
</dbReference>
<dbReference type="Gene3D" id="1.20.1270.50">
    <property type="entry name" value="Glycoside hydrolase family 38, central domain"/>
    <property type="match status" value="2"/>
</dbReference>
<keyword evidence="5" id="KW-0862">Zinc</keyword>
<dbReference type="Gene3D" id="3.20.110.10">
    <property type="entry name" value="Glycoside hydrolase 38, N terminal domain"/>
    <property type="match status" value="1"/>
</dbReference>
<keyword evidence="4" id="KW-0378">Hydrolase</keyword>
<dbReference type="GO" id="GO:0006013">
    <property type="term" value="P:mannose metabolic process"/>
    <property type="evidence" value="ECO:0007669"/>
    <property type="project" value="InterPro"/>
</dbReference>
<dbReference type="InterPro" id="IPR015341">
    <property type="entry name" value="Glyco_hydro_38_cen"/>
</dbReference>
<accession>A0AAD1XUM4</accession>
<dbReference type="Pfam" id="PF09261">
    <property type="entry name" value="Alpha-mann_mid"/>
    <property type="match status" value="1"/>
</dbReference>
<feature type="chain" id="PRO_5042093895" description="Glycoside hydrolase family 38 central domain-containing protein" evidence="8">
    <location>
        <begin position="26"/>
        <end position="1034"/>
    </location>
</feature>
<keyword evidence="3" id="KW-0479">Metal-binding</keyword>
<evidence type="ECO:0000256" key="8">
    <source>
        <dbReference type="SAM" id="SignalP"/>
    </source>
</evidence>
<comment type="caution">
    <text evidence="10">The sequence shown here is derived from an EMBL/GenBank/DDBJ whole genome shotgun (WGS) entry which is preliminary data.</text>
</comment>
<comment type="cofactor">
    <cofactor evidence="1">
        <name>Zn(2+)</name>
        <dbReference type="ChEBI" id="CHEBI:29105"/>
    </cofactor>
</comment>
<organism evidence="10 11">
    <name type="scientific">Euplotes crassus</name>
    <dbReference type="NCBI Taxonomy" id="5936"/>
    <lineage>
        <taxon>Eukaryota</taxon>
        <taxon>Sar</taxon>
        <taxon>Alveolata</taxon>
        <taxon>Ciliophora</taxon>
        <taxon>Intramacronucleata</taxon>
        <taxon>Spirotrichea</taxon>
        <taxon>Hypotrichia</taxon>
        <taxon>Euplotida</taxon>
        <taxon>Euplotidae</taxon>
        <taxon>Moneuplotes</taxon>
    </lineage>
</organism>
<keyword evidence="8" id="KW-0732">Signal</keyword>
<keyword evidence="7" id="KW-0326">Glycosidase</keyword>
<name>A0AAD1XUM4_EUPCR</name>
<dbReference type="Pfam" id="PF07748">
    <property type="entry name" value="Glyco_hydro_38C"/>
    <property type="match status" value="1"/>
</dbReference>
<dbReference type="InterPro" id="IPR037094">
    <property type="entry name" value="Glyco_hydro_38_cen_sf"/>
</dbReference>
<dbReference type="FunFam" id="1.20.1270.50:FF:000003">
    <property type="entry name" value="Alpha-mannosidase"/>
    <property type="match status" value="1"/>
</dbReference>
<dbReference type="InterPro" id="IPR011013">
    <property type="entry name" value="Gal_mutarotase_sf_dom"/>
</dbReference>
<gene>
    <name evidence="10" type="ORF">ECRASSUSDP1_LOCUS20790</name>
</gene>
<evidence type="ECO:0000256" key="2">
    <source>
        <dbReference type="ARBA" id="ARBA00009792"/>
    </source>
</evidence>
<proteinExistence type="inferred from homology"/>
<dbReference type="PANTHER" id="PTHR11607:SF3">
    <property type="entry name" value="LYSOSOMAL ALPHA-MANNOSIDASE"/>
    <property type="match status" value="1"/>
</dbReference>
<evidence type="ECO:0000256" key="1">
    <source>
        <dbReference type="ARBA" id="ARBA00001947"/>
    </source>
</evidence>
<dbReference type="SUPFAM" id="SSF88688">
    <property type="entry name" value="Families 57/38 glycoside transferase middle domain"/>
    <property type="match status" value="1"/>
</dbReference>
<dbReference type="GO" id="GO:0046872">
    <property type="term" value="F:metal ion binding"/>
    <property type="evidence" value="ECO:0007669"/>
    <property type="project" value="UniProtKB-KW"/>
</dbReference>
<keyword evidence="11" id="KW-1185">Reference proteome</keyword>
<comment type="similarity">
    <text evidence="2">Belongs to the glycosyl hydrolase 38 family.</text>
</comment>
<dbReference type="EMBL" id="CAMPGE010021221">
    <property type="protein sequence ID" value="CAI2379380.1"/>
    <property type="molecule type" value="Genomic_DNA"/>
</dbReference>